<evidence type="ECO:0000313" key="3">
    <source>
        <dbReference type="Proteomes" id="UP000054844"/>
    </source>
</evidence>
<keyword evidence="3" id="KW-1185">Reference proteome</keyword>
<reference evidence="2" key="1">
    <citation type="submission" date="2016-12" db="EMBL/GenBank/DDBJ databases">
        <title>Draft genome sequence of Roseomonas mucosa strain AU37, isolated from a peripheral intravenous catheter.</title>
        <authorList>
            <person name="Choudhury M.A."/>
            <person name="Sidjabat H.E."/>
            <person name="Wailan A.M."/>
            <person name="Zhang L."/>
            <person name="Marsh N.M."/>
            <person name="Rickard C.M."/>
            <person name="Davies M."/>
            <person name="Mcmillan D.J."/>
        </authorList>
    </citation>
    <scope>NUCLEOTIDE SEQUENCE [LARGE SCALE GENOMIC DNA]</scope>
    <source>
        <strain evidence="2">AU37</strain>
    </source>
</reference>
<gene>
    <name evidence="2" type="ORF">APZ41_012490</name>
</gene>
<evidence type="ECO:0000256" key="1">
    <source>
        <dbReference type="SAM" id="MobiDB-lite"/>
    </source>
</evidence>
<comment type="caution">
    <text evidence="2">The sequence shown here is derived from an EMBL/GenBank/DDBJ whole genome shotgun (WGS) entry which is preliminary data.</text>
</comment>
<name>A0A1S8D4W5_9PROT</name>
<proteinExistence type="predicted"/>
<dbReference type="RefSeq" id="WP_058390057.1">
    <property type="nucleotide sequence ID" value="NZ_LLWF02000039.1"/>
</dbReference>
<organism evidence="2 3">
    <name type="scientific">Roseomonas mucosa</name>
    <dbReference type="NCBI Taxonomy" id="207340"/>
    <lineage>
        <taxon>Bacteria</taxon>
        <taxon>Pseudomonadati</taxon>
        <taxon>Pseudomonadota</taxon>
        <taxon>Alphaproteobacteria</taxon>
        <taxon>Acetobacterales</taxon>
        <taxon>Roseomonadaceae</taxon>
        <taxon>Roseomonas</taxon>
    </lineage>
</organism>
<dbReference type="STRING" id="207340.APZ41_012490"/>
<feature type="compositionally biased region" description="Gly residues" evidence="1">
    <location>
        <begin position="1"/>
        <end position="18"/>
    </location>
</feature>
<feature type="region of interest" description="Disordered" evidence="1">
    <location>
        <begin position="1"/>
        <end position="28"/>
    </location>
</feature>
<evidence type="ECO:0000313" key="2">
    <source>
        <dbReference type="EMBL" id="ONH82867.1"/>
    </source>
</evidence>
<dbReference type="EMBL" id="LLWF02000039">
    <property type="protein sequence ID" value="ONH82867.1"/>
    <property type="molecule type" value="Genomic_DNA"/>
</dbReference>
<protein>
    <submittedName>
        <fullName evidence="2">Uncharacterized protein</fullName>
    </submittedName>
</protein>
<sequence>MTGLGGQDLGGLGRGQGRGADAARGHATLERQPVESLGLLDGGVDRILQRLDMHCRDHTGPGDIGRELRHAIILALADEMTVFCGTA</sequence>
<accession>A0A1S8D4W5</accession>
<dbReference type="AlphaFoldDB" id="A0A1S8D4W5"/>
<dbReference type="Proteomes" id="UP000054844">
    <property type="component" value="Unassembled WGS sequence"/>
</dbReference>